<feature type="domain" description="Cation/H+ exchanger transmembrane" evidence="10">
    <location>
        <begin position="13"/>
        <end position="389"/>
    </location>
</feature>
<dbReference type="OrthoDB" id="9810759at2"/>
<feature type="transmembrane region" description="Helical" evidence="9">
    <location>
        <begin position="364"/>
        <end position="383"/>
    </location>
</feature>
<keyword evidence="2" id="KW-0813">Transport</keyword>
<feature type="transmembrane region" description="Helical" evidence="9">
    <location>
        <begin position="54"/>
        <end position="76"/>
    </location>
</feature>
<feature type="transmembrane region" description="Helical" evidence="9">
    <location>
        <begin position="298"/>
        <end position="322"/>
    </location>
</feature>
<feature type="transmembrane region" description="Helical" evidence="9">
    <location>
        <begin position="273"/>
        <end position="292"/>
    </location>
</feature>
<dbReference type="GO" id="GO:0015297">
    <property type="term" value="F:antiporter activity"/>
    <property type="evidence" value="ECO:0007669"/>
    <property type="project" value="UniProtKB-KW"/>
</dbReference>
<comment type="caution">
    <text evidence="11">The sequence shown here is derived from an EMBL/GenBank/DDBJ whole genome shotgun (WGS) entry which is preliminary data.</text>
</comment>
<evidence type="ECO:0000256" key="7">
    <source>
        <dbReference type="ARBA" id="ARBA00023065"/>
    </source>
</evidence>
<dbReference type="NCBIfam" id="NF003715">
    <property type="entry name" value="PRK05326.1-2"/>
    <property type="match status" value="1"/>
</dbReference>
<feature type="transmembrane region" description="Helical" evidence="9">
    <location>
        <begin position="88"/>
        <end position="108"/>
    </location>
</feature>
<evidence type="ECO:0000256" key="6">
    <source>
        <dbReference type="ARBA" id="ARBA00022989"/>
    </source>
</evidence>
<feature type="transmembrane region" description="Helical" evidence="9">
    <location>
        <begin position="244"/>
        <end position="261"/>
    </location>
</feature>
<dbReference type="NCBIfam" id="NF003716">
    <property type="entry name" value="PRK05326.1-3"/>
    <property type="match status" value="1"/>
</dbReference>
<reference evidence="11 12" key="1">
    <citation type="submission" date="2016-07" db="EMBL/GenBank/DDBJ databases">
        <title>Whole-genome of two Shewanella species isolated from a digestive organ of sea cucumber Apostichopus japonicus Selenka 1867.</title>
        <authorList>
            <person name="Hong H.-H."/>
            <person name="Choi H."/>
            <person name="Cheon S."/>
            <person name="Oh J.-S."/>
            <person name="Lee H.-G."/>
            <person name="Park C."/>
        </authorList>
    </citation>
    <scope>NUCLEOTIDE SEQUENCE [LARGE SCALE GENOMIC DNA]</scope>
    <source>
        <strain evidence="11 12">CSB03KR</strain>
    </source>
</reference>
<dbReference type="RefSeq" id="WP_069671000.1">
    <property type="nucleotide sequence ID" value="NZ_MCBT01000024.1"/>
</dbReference>
<dbReference type="Gene3D" id="1.20.1530.20">
    <property type="match status" value="1"/>
</dbReference>
<comment type="subcellular location">
    <subcellularLocation>
        <location evidence="1">Cell membrane</location>
        <topology evidence="1">Multi-pass membrane protein</topology>
    </subcellularLocation>
</comment>
<keyword evidence="5 9" id="KW-0812">Transmembrane</keyword>
<keyword evidence="6 9" id="KW-1133">Transmembrane helix</keyword>
<dbReference type="PANTHER" id="PTHR32507:SF7">
    <property type="entry name" value="K(+)_H(+) ANTIPORTER NHAP2"/>
    <property type="match status" value="1"/>
</dbReference>
<keyword evidence="7" id="KW-0406">Ion transport</keyword>
<dbReference type="GO" id="GO:0005886">
    <property type="term" value="C:plasma membrane"/>
    <property type="evidence" value="ECO:0007669"/>
    <property type="project" value="UniProtKB-SubCell"/>
</dbReference>
<feature type="transmembrane region" description="Helical" evidence="9">
    <location>
        <begin position="190"/>
        <end position="213"/>
    </location>
</feature>
<keyword evidence="3" id="KW-0050">Antiport</keyword>
<evidence type="ECO:0000313" key="11">
    <source>
        <dbReference type="EMBL" id="OEG74216.1"/>
    </source>
</evidence>
<organism evidence="11 12">
    <name type="scientific">Shewanella colwelliana</name>
    <name type="common">Alteromonas colwelliana</name>
    <dbReference type="NCBI Taxonomy" id="23"/>
    <lineage>
        <taxon>Bacteria</taxon>
        <taxon>Pseudomonadati</taxon>
        <taxon>Pseudomonadota</taxon>
        <taxon>Gammaproteobacteria</taxon>
        <taxon>Alteromonadales</taxon>
        <taxon>Shewanellaceae</taxon>
        <taxon>Shewanella</taxon>
    </lineage>
</organism>
<evidence type="ECO:0000256" key="1">
    <source>
        <dbReference type="ARBA" id="ARBA00004651"/>
    </source>
</evidence>
<feature type="transmembrane region" description="Helical" evidence="9">
    <location>
        <begin position="334"/>
        <end position="358"/>
    </location>
</feature>
<feature type="transmembrane region" description="Helical" evidence="9">
    <location>
        <begin position="114"/>
        <end position="137"/>
    </location>
</feature>
<dbReference type="InterPro" id="IPR038770">
    <property type="entry name" value="Na+/solute_symporter_sf"/>
</dbReference>
<dbReference type="EMBL" id="MCBT01000024">
    <property type="protein sequence ID" value="OEG74216.1"/>
    <property type="molecule type" value="Genomic_DNA"/>
</dbReference>
<dbReference type="AlphaFoldDB" id="A0A1E5IUN6"/>
<accession>A0A1E5IUN6</accession>
<evidence type="ECO:0000256" key="4">
    <source>
        <dbReference type="ARBA" id="ARBA00022475"/>
    </source>
</evidence>
<evidence type="ECO:0000256" key="5">
    <source>
        <dbReference type="ARBA" id="ARBA00022692"/>
    </source>
</evidence>
<sequence>MSYEIILLGVAVLIAVGILLHHPSKTLGLPSLLIFMGVGLSLGNGEFDFVYDNLTITSTVGVIALNMIVFVGGINTSTESIKLAYKEGGVLATFGVFFTTVILGLLLYPLTDWSLIICLLFAAVVSSTDAAAVFSILESKKLKLKEKTDTVLEFESATNDPVALVMVMILTGIALAPEQAISTWDIGQTLILQIVLGIAVAFVVAKIAVWALNSIHLEEYGLIPVFVLACAIIAAYGAELAGGNILIASYVAGVIMGNGMKRGGEVTKHFFNSLSWLAQSLMFIILGLQIFPQTLFSVFALSIVPAALLMLVARPLAVQLCYLPFTQASWKKRLFISSIGLKGATPIVFSLIPAAAGVDGAIELVHMVFFIVLFSVVLQGAAIEPLAKKLKLNIDS</sequence>
<dbReference type="InterPro" id="IPR006153">
    <property type="entry name" value="Cation/H_exchanger_TM"/>
</dbReference>
<dbReference type="Pfam" id="PF00999">
    <property type="entry name" value="Na_H_Exchanger"/>
    <property type="match status" value="1"/>
</dbReference>
<proteinExistence type="predicted"/>
<dbReference type="STRING" id="23.BEL05_01055"/>
<evidence type="ECO:0000313" key="12">
    <source>
        <dbReference type="Proteomes" id="UP000095230"/>
    </source>
</evidence>
<evidence type="ECO:0000256" key="2">
    <source>
        <dbReference type="ARBA" id="ARBA00022448"/>
    </source>
</evidence>
<keyword evidence="8 9" id="KW-0472">Membrane</keyword>
<protein>
    <submittedName>
        <fullName evidence="11">Sodium:proton exchanger</fullName>
    </submittedName>
</protein>
<dbReference type="GO" id="GO:1902600">
    <property type="term" value="P:proton transmembrane transport"/>
    <property type="evidence" value="ECO:0007669"/>
    <property type="project" value="InterPro"/>
</dbReference>
<keyword evidence="4" id="KW-1003">Cell membrane</keyword>
<gene>
    <name evidence="11" type="ORF">BEL05_01055</name>
</gene>
<evidence type="ECO:0000256" key="9">
    <source>
        <dbReference type="SAM" id="Phobius"/>
    </source>
</evidence>
<dbReference type="Proteomes" id="UP000095230">
    <property type="component" value="Unassembled WGS sequence"/>
</dbReference>
<evidence type="ECO:0000259" key="10">
    <source>
        <dbReference type="Pfam" id="PF00999"/>
    </source>
</evidence>
<evidence type="ECO:0000256" key="3">
    <source>
        <dbReference type="ARBA" id="ARBA00022449"/>
    </source>
</evidence>
<dbReference type="PANTHER" id="PTHR32507">
    <property type="entry name" value="NA(+)/H(+) ANTIPORTER 1"/>
    <property type="match status" value="1"/>
</dbReference>
<evidence type="ECO:0000256" key="8">
    <source>
        <dbReference type="ARBA" id="ARBA00023136"/>
    </source>
</evidence>
<name>A0A1E5IUN6_SHECO</name>